<dbReference type="STRING" id="1291742.LOOC260_101080"/>
<dbReference type="RefSeq" id="WP_052467230.1">
    <property type="nucleotide sequence ID" value="NZ_AP014680.1"/>
</dbReference>
<dbReference type="PANTHER" id="PTHR41878">
    <property type="entry name" value="LEXA REPRESSOR-RELATED"/>
    <property type="match status" value="1"/>
</dbReference>
<sequence>MADESIMQLRIQLTDVHPPVWRRILVSTTIRYDQLNIIIQLAFGWTNSHLHSFVVAHDHPIQYLPEGGEDYFSNTRFTNEYLIYPDLKLGSVTYTYDFGDNWEHKIKLEKMLSVDELPSSQLPYCIGGRGATRMEDTRIGDSYNGEANMPFDKEGLNELLDEYATAGEMLLEYDG</sequence>
<dbReference type="InterPro" id="IPR012912">
    <property type="entry name" value="Plasmid_pRiA4b_Orf3-like"/>
</dbReference>
<evidence type="ECO:0000313" key="3">
    <source>
        <dbReference type="Proteomes" id="UP000031620"/>
    </source>
</evidence>
<evidence type="ECO:0000313" key="2">
    <source>
        <dbReference type="EMBL" id="BAP84687.1"/>
    </source>
</evidence>
<organism evidence="2 3">
    <name type="scientific">Paucilactobacillus hokkaidonensis JCM 18461</name>
    <dbReference type="NCBI Taxonomy" id="1291742"/>
    <lineage>
        <taxon>Bacteria</taxon>
        <taxon>Bacillati</taxon>
        <taxon>Bacillota</taxon>
        <taxon>Bacilli</taxon>
        <taxon>Lactobacillales</taxon>
        <taxon>Lactobacillaceae</taxon>
        <taxon>Paucilactobacillus</taxon>
    </lineage>
</organism>
<gene>
    <name evidence="2" type="ORF">LOOC260_101080</name>
</gene>
<dbReference type="EMBL" id="AP014680">
    <property type="protein sequence ID" value="BAP84687.1"/>
    <property type="molecule type" value="Genomic_DNA"/>
</dbReference>
<dbReference type="HOGENOM" id="CLU_085055_0_0_9"/>
<dbReference type="Pfam" id="PF07929">
    <property type="entry name" value="PRiA4_ORF3"/>
    <property type="match status" value="1"/>
</dbReference>
<dbReference type="PANTHER" id="PTHR41878:SF1">
    <property type="entry name" value="TNPR PROTEIN"/>
    <property type="match status" value="1"/>
</dbReference>
<dbReference type="InterPro" id="IPR024047">
    <property type="entry name" value="MM3350-like_sf"/>
</dbReference>
<dbReference type="Gene3D" id="3.10.290.30">
    <property type="entry name" value="MM3350-like"/>
    <property type="match status" value="1"/>
</dbReference>
<reference evidence="2 3" key="1">
    <citation type="submission" date="2014-11" db="EMBL/GenBank/DDBJ databases">
        <title>Complete genome sequence and analysis of Lactobacillus hokkaidonensis LOOC260T.</title>
        <authorList>
            <person name="Tanizawa Y."/>
            <person name="Tohno M."/>
            <person name="Kaminuma E."/>
            <person name="Nakamura Y."/>
            <person name="Arita M."/>
        </authorList>
    </citation>
    <scope>NUCLEOTIDE SEQUENCE [LARGE SCALE GENOMIC DNA]</scope>
    <source>
        <strain evidence="2 3">LOOC260</strain>
    </source>
</reference>
<feature type="domain" description="Plasmid pRiA4b Orf3-like" evidence="1">
    <location>
        <begin position="6"/>
        <end position="144"/>
    </location>
</feature>
<dbReference type="Proteomes" id="UP000031620">
    <property type="component" value="Chromosome"/>
</dbReference>
<name>A0A0A1GQY0_9LACO</name>
<dbReference type="SUPFAM" id="SSF159941">
    <property type="entry name" value="MM3350-like"/>
    <property type="match status" value="1"/>
</dbReference>
<dbReference type="KEGG" id="lho:LOOC260_101080"/>
<proteinExistence type="predicted"/>
<dbReference type="AlphaFoldDB" id="A0A0A1GQY0"/>
<accession>A0A0A1GQY0</accession>
<evidence type="ECO:0000259" key="1">
    <source>
        <dbReference type="Pfam" id="PF07929"/>
    </source>
</evidence>
<protein>
    <recommendedName>
        <fullName evidence="1">Plasmid pRiA4b Orf3-like domain-containing protein</fullName>
    </recommendedName>
</protein>